<dbReference type="EMBL" id="UZAN01042215">
    <property type="protein sequence ID" value="VDP75324.1"/>
    <property type="molecule type" value="Genomic_DNA"/>
</dbReference>
<keyword evidence="3" id="KW-1185">Reference proteome</keyword>
<dbReference type="AlphaFoldDB" id="A0A183AEI1"/>
<dbReference type="WBParaSite" id="ECPE_0000537901-mRNA-1">
    <property type="protein sequence ID" value="ECPE_0000537901-mRNA-1"/>
    <property type="gene ID" value="ECPE_0000537901"/>
</dbReference>
<proteinExistence type="predicted"/>
<dbReference type="Proteomes" id="UP000272942">
    <property type="component" value="Unassembled WGS sequence"/>
</dbReference>
<feature type="region of interest" description="Disordered" evidence="1">
    <location>
        <begin position="85"/>
        <end position="105"/>
    </location>
</feature>
<organism evidence="4">
    <name type="scientific">Echinostoma caproni</name>
    <dbReference type="NCBI Taxonomy" id="27848"/>
    <lineage>
        <taxon>Eukaryota</taxon>
        <taxon>Metazoa</taxon>
        <taxon>Spiralia</taxon>
        <taxon>Lophotrochozoa</taxon>
        <taxon>Platyhelminthes</taxon>
        <taxon>Trematoda</taxon>
        <taxon>Digenea</taxon>
        <taxon>Plagiorchiida</taxon>
        <taxon>Echinostomata</taxon>
        <taxon>Echinostomatoidea</taxon>
        <taxon>Echinostomatidae</taxon>
        <taxon>Echinostoma</taxon>
    </lineage>
</organism>
<name>A0A183AEI1_9TREM</name>
<accession>A0A183AEI1</accession>
<dbReference type="OrthoDB" id="6237182at2759"/>
<evidence type="ECO:0000313" key="4">
    <source>
        <dbReference type="WBParaSite" id="ECPE_0000537901-mRNA-1"/>
    </source>
</evidence>
<gene>
    <name evidence="2" type="ORF">ECPE_LOCUS5365</name>
</gene>
<feature type="region of interest" description="Disordered" evidence="1">
    <location>
        <begin position="21"/>
        <end position="41"/>
    </location>
</feature>
<feature type="region of interest" description="Disordered" evidence="1">
    <location>
        <begin position="151"/>
        <end position="173"/>
    </location>
</feature>
<protein>
    <submittedName>
        <fullName evidence="4">RING-type domain-containing protein</fullName>
    </submittedName>
</protein>
<reference evidence="2 3" key="2">
    <citation type="submission" date="2018-11" db="EMBL/GenBank/DDBJ databases">
        <authorList>
            <consortium name="Pathogen Informatics"/>
        </authorList>
    </citation>
    <scope>NUCLEOTIDE SEQUENCE [LARGE SCALE GENOMIC DNA]</scope>
    <source>
        <strain evidence="2 3">Egypt</strain>
    </source>
</reference>
<reference evidence="4" key="1">
    <citation type="submission" date="2016-06" db="UniProtKB">
        <authorList>
            <consortium name="WormBaseParasite"/>
        </authorList>
    </citation>
    <scope>IDENTIFICATION</scope>
</reference>
<evidence type="ECO:0000313" key="3">
    <source>
        <dbReference type="Proteomes" id="UP000272942"/>
    </source>
</evidence>
<evidence type="ECO:0000256" key="1">
    <source>
        <dbReference type="SAM" id="MobiDB-lite"/>
    </source>
</evidence>
<evidence type="ECO:0000313" key="2">
    <source>
        <dbReference type="EMBL" id="VDP75324.1"/>
    </source>
</evidence>
<sequence>MSSQRRRKLWSLAARAAVKCTDETDKTTAPPPTTEITGASPFWSKDSLVKTQDSGVSVDLHSDGLQCGSMSASLTSAQQRVSFEVKNPSHSPGQVKSPRTVPRRLHSAQECLSTESGMRLRPRSGSGLGARDSLAISVPHDVQDPGVWHISRTQQAKKRKASAQHWGSADTSGLGSSLDWASVDVVQQHQHHQQQHQQQPMRQLSACFPQPARLSGNPISMRSLDEPILIGGPTGLYQQTPTACLTPGARPHGADYSLERGVISMHNSPVGPHRHIGSFPPPPHSVPDPLEFDRSSYPHRLYVDPFGHLSSPAVASIPLLVTRSLDQADPIHCPLDSSSPHLARETVQYHSVPGSIGHPGAIGLTHINPRYAHSSMRSNMTEYANPYRSWIPVQEQPPLLPPQQQSILTAPTTIPAVRYAQQTGNLLPSPSNLSPRDIGYLADSGRRRTMEYESPLLGIEPPHRRDRWTARGSVYRRSHTLDETGGSRIPRMDYRRPLIMYSIPPPTDTVTPLVSHGTGPIIPGLARGAPVCDYNPDYGFNRTGWGAPTMGPGLIIPPHRMRYSREETIMEDWDAEEDRRTYINTDRTFRRPEGTIKHPVTWKPYDQSIPSEFIQSR</sequence>